<dbReference type="SMART" id="SM00110">
    <property type="entry name" value="C1Q"/>
    <property type="match status" value="1"/>
</dbReference>
<keyword evidence="6" id="KW-1185">Reference proteome</keyword>
<dbReference type="SUPFAM" id="SSF49842">
    <property type="entry name" value="TNF-like"/>
    <property type="match status" value="1"/>
</dbReference>
<dbReference type="KEGG" id="cvn:111105776"/>
<reference evidence="7" key="1">
    <citation type="submission" date="2025-08" db="UniProtKB">
        <authorList>
            <consortium name="RefSeq"/>
        </authorList>
    </citation>
    <scope>IDENTIFICATION</scope>
    <source>
        <tissue evidence="7">Whole sample</tissue>
    </source>
</reference>
<dbReference type="Pfam" id="PF00386">
    <property type="entry name" value="C1q"/>
    <property type="match status" value="1"/>
</dbReference>
<feature type="signal peptide" evidence="4">
    <location>
        <begin position="1"/>
        <end position="21"/>
    </location>
</feature>
<dbReference type="OrthoDB" id="6161780at2759"/>
<dbReference type="AlphaFoldDB" id="A0A8B8AZV4"/>
<feature type="domain" description="C1q" evidence="5">
    <location>
        <begin position="62"/>
        <end position="198"/>
    </location>
</feature>
<dbReference type="GeneID" id="111105776"/>
<keyword evidence="3 4" id="KW-0732">Signal</keyword>
<dbReference type="InterPro" id="IPR008983">
    <property type="entry name" value="Tumour_necrosis_fac-like_dom"/>
</dbReference>
<dbReference type="PANTHER" id="PTHR22923">
    <property type="entry name" value="CEREBELLIN-RELATED"/>
    <property type="match status" value="1"/>
</dbReference>
<dbReference type="PRINTS" id="PR00007">
    <property type="entry name" value="COMPLEMNTC1Q"/>
</dbReference>
<dbReference type="PROSITE" id="PS50871">
    <property type="entry name" value="C1Q"/>
    <property type="match status" value="1"/>
</dbReference>
<evidence type="ECO:0000259" key="5">
    <source>
        <dbReference type="PROSITE" id="PS50871"/>
    </source>
</evidence>
<proteinExistence type="predicted"/>
<dbReference type="Proteomes" id="UP000694844">
    <property type="component" value="Chromosome 8"/>
</dbReference>
<feature type="chain" id="PRO_5034463907" evidence="4">
    <location>
        <begin position="22"/>
        <end position="198"/>
    </location>
</feature>
<dbReference type="RefSeq" id="XP_022295869.1">
    <property type="nucleotide sequence ID" value="XM_022440161.1"/>
</dbReference>
<evidence type="ECO:0000256" key="3">
    <source>
        <dbReference type="ARBA" id="ARBA00022729"/>
    </source>
</evidence>
<dbReference type="InterPro" id="IPR001073">
    <property type="entry name" value="C1q_dom"/>
</dbReference>
<evidence type="ECO:0000256" key="4">
    <source>
        <dbReference type="SAM" id="SignalP"/>
    </source>
</evidence>
<dbReference type="InterPro" id="IPR050822">
    <property type="entry name" value="Cerebellin_Synaptic_Org"/>
</dbReference>
<evidence type="ECO:0000313" key="7">
    <source>
        <dbReference type="RefSeq" id="XP_022295869.1"/>
    </source>
</evidence>
<name>A0A8B8AZV4_CRAVI</name>
<gene>
    <name evidence="7" type="primary">LOC111105776</name>
</gene>
<dbReference type="Gene3D" id="2.60.120.40">
    <property type="match status" value="1"/>
</dbReference>
<dbReference type="PANTHER" id="PTHR22923:SF116">
    <property type="entry name" value="C1Q DOMAIN-CONTAINING PROTEIN"/>
    <property type="match status" value="1"/>
</dbReference>
<comment type="subcellular location">
    <subcellularLocation>
        <location evidence="1">Secreted</location>
    </subcellularLocation>
</comment>
<accession>A0A8B8AZV4</accession>
<sequence length="198" mass="21827">MVCGICWSLYLVLSLTGLTHQSQIRETILTSLKNPVIDNSRSTVTFNSTMLRKLFALSANRLGMQIPTKSVSFSVNVKAKELKLGVGQTVIYDEVLTNEGNGYDDRTGVFTCPLAGTYIFVVDALSPRVTWLHLYLNKSIVASLYIQTNHASGTYLQISRTVILTLKKGDHVKVVSDISHTSDVYHNGYSGFSGAKLF</sequence>
<evidence type="ECO:0000256" key="2">
    <source>
        <dbReference type="ARBA" id="ARBA00022525"/>
    </source>
</evidence>
<organism evidence="6 7">
    <name type="scientific">Crassostrea virginica</name>
    <name type="common">Eastern oyster</name>
    <dbReference type="NCBI Taxonomy" id="6565"/>
    <lineage>
        <taxon>Eukaryota</taxon>
        <taxon>Metazoa</taxon>
        <taxon>Spiralia</taxon>
        <taxon>Lophotrochozoa</taxon>
        <taxon>Mollusca</taxon>
        <taxon>Bivalvia</taxon>
        <taxon>Autobranchia</taxon>
        <taxon>Pteriomorphia</taxon>
        <taxon>Ostreida</taxon>
        <taxon>Ostreoidea</taxon>
        <taxon>Ostreidae</taxon>
        <taxon>Crassostrea</taxon>
    </lineage>
</organism>
<dbReference type="GO" id="GO:0005576">
    <property type="term" value="C:extracellular region"/>
    <property type="evidence" value="ECO:0007669"/>
    <property type="project" value="UniProtKB-SubCell"/>
</dbReference>
<evidence type="ECO:0000313" key="6">
    <source>
        <dbReference type="Proteomes" id="UP000694844"/>
    </source>
</evidence>
<protein>
    <submittedName>
        <fullName evidence="7">Complement C1q-like protein 3</fullName>
    </submittedName>
</protein>
<keyword evidence="2" id="KW-0964">Secreted</keyword>
<evidence type="ECO:0000256" key="1">
    <source>
        <dbReference type="ARBA" id="ARBA00004613"/>
    </source>
</evidence>